<keyword evidence="3" id="KW-0547">Nucleotide-binding</keyword>
<accession>A0A815LWV3</accession>
<dbReference type="SUPFAM" id="SSF52490">
    <property type="entry name" value="Tubulin nucleotide-binding domain-like"/>
    <property type="match status" value="1"/>
</dbReference>
<evidence type="ECO:0000313" key="6">
    <source>
        <dbReference type="EMBL" id="CAF1415841.1"/>
    </source>
</evidence>
<dbReference type="InterPro" id="IPR008280">
    <property type="entry name" value="Tub_FtsZ_C"/>
</dbReference>
<protein>
    <recommendedName>
        <fullName evidence="5">Tubulin/FtsZ GTPase domain-containing protein</fullName>
    </recommendedName>
</protein>
<evidence type="ECO:0000256" key="3">
    <source>
        <dbReference type="ARBA" id="ARBA00022741"/>
    </source>
</evidence>
<evidence type="ECO:0000259" key="5">
    <source>
        <dbReference type="SMART" id="SM00864"/>
    </source>
</evidence>
<dbReference type="AlphaFoldDB" id="A0A815LWV3"/>
<dbReference type="Proteomes" id="UP000663860">
    <property type="component" value="Unassembled WGS sequence"/>
</dbReference>
<evidence type="ECO:0000256" key="4">
    <source>
        <dbReference type="ARBA" id="ARBA00023134"/>
    </source>
</evidence>
<keyword evidence="4" id="KW-0342">GTP-binding</keyword>
<keyword evidence="2" id="KW-0493">Microtubule</keyword>
<feature type="domain" description="Tubulin/FtsZ GTPase" evidence="5">
    <location>
        <begin position="440"/>
        <end position="636"/>
    </location>
</feature>
<dbReference type="InterPro" id="IPR004057">
    <property type="entry name" value="Epsilon_tubulin"/>
</dbReference>
<dbReference type="InterPro" id="IPR000217">
    <property type="entry name" value="Tubulin"/>
</dbReference>
<dbReference type="PRINTS" id="PR01161">
    <property type="entry name" value="TUBULIN"/>
</dbReference>
<evidence type="ECO:0000313" key="7">
    <source>
        <dbReference type="Proteomes" id="UP000663860"/>
    </source>
</evidence>
<dbReference type="GO" id="GO:0005874">
    <property type="term" value="C:microtubule"/>
    <property type="evidence" value="ECO:0007669"/>
    <property type="project" value="UniProtKB-KW"/>
</dbReference>
<evidence type="ECO:0000256" key="1">
    <source>
        <dbReference type="ARBA" id="ARBA00009636"/>
    </source>
</evidence>
<dbReference type="GO" id="GO:0007017">
    <property type="term" value="P:microtubule-based process"/>
    <property type="evidence" value="ECO:0007669"/>
    <property type="project" value="InterPro"/>
</dbReference>
<gene>
    <name evidence="6" type="ORF">IZO911_LOCUS40364</name>
</gene>
<dbReference type="SUPFAM" id="SSF51126">
    <property type="entry name" value="Pectin lyase-like"/>
    <property type="match status" value="2"/>
</dbReference>
<dbReference type="InterPro" id="IPR036525">
    <property type="entry name" value="Tubulin/FtsZ_GTPase_sf"/>
</dbReference>
<dbReference type="Gene3D" id="2.160.20.10">
    <property type="entry name" value="Single-stranded right-handed beta-helix, Pectin lyase-like"/>
    <property type="match status" value="2"/>
</dbReference>
<dbReference type="SUPFAM" id="SSF55307">
    <property type="entry name" value="Tubulin C-terminal domain-like"/>
    <property type="match status" value="1"/>
</dbReference>
<sequence>MFNITVENMNLQSTSAGIKVSAYDRNSTGNMYDMIFRNVRITDTNRGLCVAPRWGSNIISNLLFEHMTIETRFFGLDWWGSAEPIYVTGLSTNADQLWTGMLKNITFRNIIAKGEQGFIVRGNTSILENIHFENISLTIARWSNVTEHPSHDYRPSQEPQMAWAKVDGIFAMDIDRFYLQDINIDYQQPKQSYYGQCLNLTGDDCIAIISHGPSSMFNITVENMNLQSTSAGIKVSAYDKNSTGNMYDMTFRNVRITDTNRGLCVAPRWGSNIISNLLFEHMNIETRFFGLDWWGSAEPIYVTGLSTNADQLWTGVLKNITFRNIIAKGEQGFIVRGNTSILENIHFENISLTIARWSNVTEHPSHDYRPSQEPQMAWAKVDGIFAMDIDKFYLQDINIDYQQPKQSYYGQCLNLSNITQMVQNNIQCQNIDYFISGQNSIEKLHIGHKYTPRMLYIDFETTVLDEVRSGSYRQLFHPDRIISGKGDAASNYARGYFTLGQKLIDYVLEQIRRITNHCHSLQGFLIFHSFGGSTGSGFTSLLMEHLNINYSKKTCFEFVIFPSPKLSTIITEPYNTVLNTHISLEYADCVFIVDNEALWDICTYSLNIEKGNFVHINRLLAQVISNITANSRFKEGNIIDLNEFLTNLVPFPRIHFPLVS</sequence>
<evidence type="ECO:0000256" key="2">
    <source>
        <dbReference type="ARBA" id="ARBA00022701"/>
    </source>
</evidence>
<reference evidence="6" key="1">
    <citation type="submission" date="2021-02" db="EMBL/GenBank/DDBJ databases">
        <authorList>
            <person name="Nowell W R."/>
        </authorList>
    </citation>
    <scope>NUCLEOTIDE SEQUENCE</scope>
</reference>
<dbReference type="GO" id="GO:0005525">
    <property type="term" value="F:GTP binding"/>
    <property type="evidence" value="ECO:0007669"/>
    <property type="project" value="UniProtKB-KW"/>
</dbReference>
<dbReference type="InterPro" id="IPR003008">
    <property type="entry name" value="Tubulin_FtsZ_GTPase"/>
</dbReference>
<dbReference type="PANTHER" id="PTHR11588">
    <property type="entry name" value="TUBULIN"/>
    <property type="match status" value="1"/>
</dbReference>
<dbReference type="EMBL" id="CAJNOE010001357">
    <property type="protein sequence ID" value="CAF1415841.1"/>
    <property type="molecule type" value="Genomic_DNA"/>
</dbReference>
<comment type="similarity">
    <text evidence="1">Belongs to the tubulin family.</text>
</comment>
<dbReference type="Pfam" id="PF00091">
    <property type="entry name" value="Tubulin"/>
    <property type="match status" value="1"/>
</dbReference>
<dbReference type="InterPro" id="IPR011050">
    <property type="entry name" value="Pectin_lyase_fold/virulence"/>
</dbReference>
<proteinExistence type="inferred from homology"/>
<dbReference type="PRINTS" id="PR01519">
    <property type="entry name" value="EPSLNTUBULIN"/>
</dbReference>
<name>A0A815LWV3_9BILA</name>
<organism evidence="6 7">
    <name type="scientific">Adineta steineri</name>
    <dbReference type="NCBI Taxonomy" id="433720"/>
    <lineage>
        <taxon>Eukaryota</taxon>
        <taxon>Metazoa</taxon>
        <taxon>Spiralia</taxon>
        <taxon>Gnathifera</taxon>
        <taxon>Rotifera</taxon>
        <taxon>Eurotatoria</taxon>
        <taxon>Bdelloidea</taxon>
        <taxon>Adinetida</taxon>
        <taxon>Adinetidae</taxon>
        <taxon>Adineta</taxon>
    </lineage>
</organism>
<dbReference type="Gene3D" id="3.40.50.1440">
    <property type="entry name" value="Tubulin/FtsZ, GTPase domain"/>
    <property type="match status" value="1"/>
</dbReference>
<dbReference type="SMART" id="SM00864">
    <property type="entry name" value="Tubulin"/>
    <property type="match status" value="1"/>
</dbReference>
<comment type="caution">
    <text evidence="6">The sequence shown here is derived from an EMBL/GenBank/DDBJ whole genome shotgun (WGS) entry which is preliminary data.</text>
</comment>
<dbReference type="InterPro" id="IPR012334">
    <property type="entry name" value="Pectin_lyas_fold"/>
</dbReference>